<dbReference type="InterPro" id="IPR046198">
    <property type="entry name" value="DUF6230"/>
</dbReference>
<protein>
    <submittedName>
        <fullName evidence="1">DUF6230 family protein</fullName>
    </submittedName>
</protein>
<accession>A0ABT1PV02</accession>
<dbReference type="EMBL" id="JANFNG010000003">
    <property type="protein sequence ID" value="MCQ4080375.1"/>
    <property type="molecule type" value="Genomic_DNA"/>
</dbReference>
<dbReference type="Proteomes" id="UP001057702">
    <property type="component" value="Unassembled WGS sequence"/>
</dbReference>
<evidence type="ECO:0000313" key="1">
    <source>
        <dbReference type="EMBL" id="MCQ4080375.1"/>
    </source>
</evidence>
<dbReference type="RefSeq" id="WP_255919273.1">
    <property type="nucleotide sequence ID" value="NZ_JANFNG010000003.1"/>
</dbReference>
<keyword evidence="2" id="KW-1185">Reference proteome</keyword>
<name>A0ABT1PV02_9ACTN</name>
<sequence>MTISNDTPRTAGRTRWKKLGIVMVPTLLVSGAVLAGVDAGIIPVSLAVNAQNLTLSGQRLKISADRLHGTGFVQYVVADHSKTGYFPEAYTGVKSADLYNLCQSVAVHVPLLGPATLRVSAGGGGHPAHAENLVVHTDDLSGDASFQNLTIGQDVSTMPGLSNVAAGTWGQRADAVTIDHLKQAAPAVTASSFKLAGLHLSVKAGDKSCY</sequence>
<dbReference type="Pfam" id="PF19741">
    <property type="entry name" value="DUF6230"/>
    <property type="match status" value="1"/>
</dbReference>
<evidence type="ECO:0000313" key="2">
    <source>
        <dbReference type="Proteomes" id="UP001057702"/>
    </source>
</evidence>
<organism evidence="1 2">
    <name type="scientific">Streptomyces humicola</name>
    <dbReference type="NCBI Taxonomy" id="2953240"/>
    <lineage>
        <taxon>Bacteria</taxon>
        <taxon>Bacillati</taxon>
        <taxon>Actinomycetota</taxon>
        <taxon>Actinomycetes</taxon>
        <taxon>Kitasatosporales</taxon>
        <taxon>Streptomycetaceae</taxon>
        <taxon>Streptomyces</taxon>
    </lineage>
</organism>
<comment type="caution">
    <text evidence="1">The sequence shown here is derived from an EMBL/GenBank/DDBJ whole genome shotgun (WGS) entry which is preliminary data.</text>
</comment>
<proteinExistence type="predicted"/>
<gene>
    <name evidence="1" type="ORF">NGB36_07130</name>
</gene>
<reference evidence="1" key="1">
    <citation type="submission" date="2022-06" db="EMBL/GenBank/DDBJ databases">
        <title>Draft genome sequence of Streptomyces sp. RB6PN25 isolated from peat swamp forest in Thailand.</title>
        <authorList>
            <person name="Duangmal K."/>
            <person name="Klaysubun C."/>
        </authorList>
    </citation>
    <scope>NUCLEOTIDE SEQUENCE</scope>
    <source>
        <strain evidence="1">RB6PN25</strain>
    </source>
</reference>